<dbReference type="SUPFAM" id="SSF52540">
    <property type="entry name" value="P-loop containing nucleoside triphosphate hydrolases"/>
    <property type="match status" value="1"/>
</dbReference>
<dbReference type="PIRSF" id="PIRSF003073">
    <property type="entry name" value="DNAC_TnpB_IstB"/>
    <property type="match status" value="1"/>
</dbReference>
<evidence type="ECO:0000313" key="3">
    <source>
        <dbReference type="Proteomes" id="UP000723714"/>
    </source>
</evidence>
<dbReference type="CDD" id="cd00009">
    <property type="entry name" value="AAA"/>
    <property type="match status" value="1"/>
</dbReference>
<feature type="domain" description="IstB-like ATP-binding" evidence="1">
    <location>
        <begin position="9"/>
        <end position="241"/>
    </location>
</feature>
<keyword evidence="3" id="KW-1185">Reference proteome</keyword>
<dbReference type="RefSeq" id="WP_168866508.1">
    <property type="nucleotide sequence ID" value="NZ_JABACJ020000053.1"/>
</dbReference>
<dbReference type="EMBL" id="JABACJ020000053">
    <property type="protein sequence ID" value="MBU3878779.1"/>
    <property type="molecule type" value="Genomic_DNA"/>
</dbReference>
<dbReference type="PANTHER" id="PTHR30050:SF4">
    <property type="entry name" value="ATP-BINDING PROTEIN RV3427C IN INSERTION SEQUENCE-RELATED"/>
    <property type="match status" value="1"/>
</dbReference>
<dbReference type="PANTHER" id="PTHR30050">
    <property type="entry name" value="CHROMOSOMAL REPLICATION INITIATOR PROTEIN DNAA"/>
    <property type="match status" value="1"/>
</dbReference>
<reference evidence="2 3" key="1">
    <citation type="submission" date="2021-06" db="EMBL/GenBank/DDBJ databases">
        <title>Faecalicatena sp. nov. isolated from porcine feces.</title>
        <authorList>
            <person name="Oh B.S."/>
            <person name="Lee J.H."/>
        </authorList>
    </citation>
    <scope>NUCLEOTIDE SEQUENCE [LARGE SCALE GENOMIC DNA]</scope>
    <source>
        <strain evidence="2 3">AGMB00832</strain>
    </source>
</reference>
<comment type="caution">
    <text evidence="2">The sequence shown here is derived from an EMBL/GenBank/DDBJ whole genome shotgun (WGS) entry which is preliminary data.</text>
</comment>
<keyword evidence="2" id="KW-0067">ATP-binding</keyword>
<evidence type="ECO:0000259" key="1">
    <source>
        <dbReference type="Pfam" id="PF01695"/>
    </source>
</evidence>
<keyword evidence="2" id="KW-0547">Nucleotide-binding</keyword>
<evidence type="ECO:0000313" key="2">
    <source>
        <dbReference type="EMBL" id="MBU3878779.1"/>
    </source>
</evidence>
<proteinExistence type="predicted"/>
<dbReference type="InterPro" id="IPR028350">
    <property type="entry name" value="DNAC/IstB-like"/>
</dbReference>
<gene>
    <name evidence="2" type="ORF">HGO97_023570</name>
</gene>
<organism evidence="2 3">
    <name type="scientific">Faecalicatena faecalis</name>
    <dbReference type="NCBI Taxonomy" id="2726362"/>
    <lineage>
        <taxon>Bacteria</taxon>
        <taxon>Bacillati</taxon>
        <taxon>Bacillota</taxon>
        <taxon>Clostridia</taxon>
        <taxon>Lachnospirales</taxon>
        <taxon>Lachnospiraceae</taxon>
        <taxon>Faecalicatena</taxon>
    </lineage>
</organism>
<sequence length="246" mass="28760">MLNDETRRKLRLMNVGEFIDELEIQQQDPQTLSLPFDDRFQLLTDGVYQRKYNDKVHRLIKTAKLRLPKSDIHDILYIDKRPLNRGIIADLASCRFVDESRSVVFQGYPSSGKTFLGCAMAKEACRQLHKTRYIRLPDLLEEYAEKSVLPGGKNKVLNKYAAFKVLVLDEWLMPELSKADVEFILELTERRFDSTSTIFCTLYKREDWVKRLRGGTYAESIVERFAHNTTWIETGDVNMRQYLSHA</sequence>
<accession>A0ABS6DAX7</accession>
<dbReference type="Proteomes" id="UP000723714">
    <property type="component" value="Unassembled WGS sequence"/>
</dbReference>
<name>A0ABS6DAX7_9FIRM</name>
<dbReference type="GO" id="GO:0005524">
    <property type="term" value="F:ATP binding"/>
    <property type="evidence" value="ECO:0007669"/>
    <property type="project" value="UniProtKB-KW"/>
</dbReference>
<dbReference type="Gene3D" id="3.40.50.300">
    <property type="entry name" value="P-loop containing nucleotide triphosphate hydrolases"/>
    <property type="match status" value="1"/>
</dbReference>
<dbReference type="Pfam" id="PF01695">
    <property type="entry name" value="IstB_IS21"/>
    <property type="match status" value="1"/>
</dbReference>
<protein>
    <submittedName>
        <fullName evidence="2">ATP-binding protein</fullName>
    </submittedName>
</protein>
<dbReference type="InterPro" id="IPR027417">
    <property type="entry name" value="P-loop_NTPase"/>
</dbReference>
<dbReference type="InterPro" id="IPR002611">
    <property type="entry name" value="IstB_ATP-bd"/>
</dbReference>